<accession>A0A1F7I559</accession>
<gene>
    <name evidence="2" type="ORF">A3F03_00630</name>
</gene>
<evidence type="ECO:0000259" key="1">
    <source>
        <dbReference type="Pfam" id="PF00535"/>
    </source>
</evidence>
<organism evidence="2 3">
    <name type="scientific">Candidatus Roizmanbacteria bacterium RIFCSPHIGHO2_12_FULL_41_11</name>
    <dbReference type="NCBI Taxonomy" id="1802052"/>
    <lineage>
        <taxon>Bacteria</taxon>
        <taxon>Candidatus Roizmaniibacteriota</taxon>
    </lineage>
</organism>
<evidence type="ECO:0000313" key="3">
    <source>
        <dbReference type="Proteomes" id="UP000176803"/>
    </source>
</evidence>
<dbReference type="EMBL" id="MGAC01000010">
    <property type="protein sequence ID" value="OGK38515.1"/>
    <property type="molecule type" value="Genomic_DNA"/>
</dbReference>
<dbReference type="SUPFAM" id="SSF53448">
    <property type="entry name" value="Nucleotide-diphospho-sugar transferases"/>
    <property type="match status" value="1"/>
</dbReference>
<name>A0A1F7I559_9BACT</name>
<evidence type="ECO:0000313" key="2">
    <source>
        <dbReference type="EMBL" id="OGK38515.1"/>
    </source>
</evidence>
<reference evidence="2 3" key="1">
    <citation type="journal article" date="2016" name="Nat. Commun.">
        <title>Thousands of microbial genomes shed light on interconnected biogeochemical processes in an aquifer system.</title>
        <authorList>
            <person name="Anantharaman K."/>
            <person name="Brown C.T."/>
            <person name="Hug L.A."/>
            <person name="Sharon I."/>
            <person name="Castelle C.J."/>
            <person name="Probst A.J."/>
            <person name="Thomas B.C."/>
            <person name="Singh A."/>
            <person name="Wilkins M.J."/>
            <person name="Karaoz U."/>
            <person name="Brodie E.L."/>
            <person name="Williams K.H."/>
            <person name="Hubbard S.S."/>
            <person name="Banfield J.F."/>
        </authorList>
    </citation>
    <scope>NUCLEOTIDE SEQUENCE [LARGE SCALE GENOMIC DNA]</scope>
</reference>
<dbReference type="Pfam" id="PF00535">
    <property type="entry name" value="Glycos_transf_2"/>
    <property type="match status" value="1"/>
</dbReference>
<feature type="domain" description="Glycosyltransferase 2-like" evidence="1">
    <location>
        <begin position="15"/>
        <end position="135"/>
    </location>
</feature>
<protein>
    <recommendedName>
        <fullName evidence="1">Glycosyltransferase 2-like domain-containing protein</fullName>
    </recommendedName>
</protein>
<dbReference type="PANTHER" id="PTHR43630:SF2">
    <property type="entry name" value="GLYCOSYLTRANSFERASE"/>
    <property type="match status" value="1"/>
</dbReference>
<comment type="caution">
    <text evidence="2">The sequence shown here is derived from an EMBL/GenBank/DDBJ whole genome shotgun (WGS) entry which is preliminary data.</text>
</comment>
<proteinExistence type="predicted"/>
<sequence>MSINYSTKKMTDKISVLVYTRNESNNITDCLASARLLTDSLIVIDMESTDDTAAIAKKQGAQVFSFPYKRYVEPARKFGISKANTGWVFILDADERITAELAAEIIKTINSPTSYNRPASPAGGQPITFFQVPRKNIFGHKKWLKYGGWWPDYQTRLIDKRHFRDWPNQIHSTPVIQGAQGCLTNPLLHYFHGNLQEMVNKTINFENIESDLLFQADKPVGKLTFFRKFLGELWRRLFKLQGYRDGAIGIIESIYQAYSKTITYLYLYEKKKNRPLRPVS</sequence>
<dbReference type="Gene3D" id="3.90.550.10">
    <property type="entry name" value="Spore Coat Polysaccharide Biosynthesis Protein SpsA, Chain A"/>
    <property type="match status" value="1"/>
</dbReference>
<dbReference type="InterPro" id="IPR001173">
    <property type="entry name" value="Glyco_trans_2-like"/>
</dbReference>
<dbReference type="CDD" id="cd02511">
    <property type="entry name" value="Beta4Glucosyltransferase"/>
    <property type="match status" value="1"/>
</dbReference>
<dbReference type="Proteomes" id="UP000176803">
    <property type="component" value="Unassembled WGS sequence"/>
</dbReference>
<dbReference type="InterPro" id="IPR029044">
    <property type="entry name" value="Nucleotide-diphossugar_trans"/>
</dbReference>
<dbReference type="PANTHER" id="PTHR43630">
    <property type="entry name" value="POLY-BETA-1,6-N-ACETYL-D-GLUCOSAMINE SYNTHASE"/>
    <property type="match status" value="1"/>
</dbReference>
<dbReference type="AlphaFoldDB" id="A0A1F7I559"/>